<reference evidence="9 10" key="2">
    <citation type="submission" date="2024-10" db="EMBL/GenBank/DDBJ databases">
        <authorList>
            <person name="Ryan C."/>
        </authorList>
    </citation>
    <scope>NUCLEOTIDE SEQUENCE [LARGE SCALE GENOMIC DNA]</scope>
</reference>
<feature type="region of interest" description="Disordered" evidence="6">
    <location>
        <begin position="1"/>
        <end position="92"/>
    </location>
</feature>
<dbReference type="SUPFAM" id="SSF47954">
    <property type="entry name" value="Cyclin-like"/>
    <property type="match status" value="2"/>
</dbReference>
<evidence type="ECO:0000256" key="6">
    <source>
        <dbReference type="SAM" id="MobiDB-lite"/>
    </source>
</evidence>
<dbReference type="FunFam" id="1.10.472.10:FF:000167">
    <property type="entry name" value="Mitotic cyclin 6"/>
    <property type="match status" value="1"/>
</dbReference>
<evidence type="ECO:0000256" key="1">
    <source>
        <dbReference type="ARBA" id="ARBA00006955"/>
    </source>
</evidence>
<keyword evidence="2" id="KW-0132">Cell division</keyword>
<dbReference type="PIRSF" id="PIRSF001771">
    <property type="entry name" value="Cyclin_A_B_D_E"/>
    <property type="match status" value="1"/>
</dbReference>
<dbReference type="InterPro" id="IPR039361">
    <property type="entry name" value="Cyclin"/>
</dbReference>
<dbReference type="SMART" id="SM01332">
    <property type="entry name" value="Cyclin_C"/>
    <property type="match status" value="1"/>
</dbReference>
<dbReference type="SMART" id="SM00385">
    <property type="entry name" value="CYCLIN"/>
    <property type="match status" value="2"/>
</dbReference>
<evidence type="ECO:0000256" key="5">
    <source>
        <dbReference type="RuleBase" id="RU000383"/>
    </source>
</evidence>
<protein>
    <recommendedName>
        <fullName evidence="11">Cyclin N-terminal domain-containing protein</fullName>
    </recommendedName>
</protein>
<keyword evidence="10" id="KW-1185">Reference proteome</keyword>
<dbReference type="InterPro" id="IPR046965">
    <property type="entry name" value="Cyclin_A/B-like"/>
</dbReference>
<dbReference type="InterPro" id="IPR013763">
    <property type="entry name" value="Cyclin-like_dom"/>
</dbReference>
<dbReference type="InterPro" id="IPR006671">
    <property type="entry name" value="Cyclin_N"/>
</dbReference>
<dbReference type="Pfam" id="PF02984">
    <property type="entry name" value="Cyclin_C"/>
    <property type="match status" value="1"/>
</dbReference>
<evidence type="ECO:0008006" key="11">
    <source>
        <dbReference type="Google" id="ProtNLM"/>
    </source>
</evidence>
<dbReference type="Proteomes" id="UP001497457">
    <property type="component" value="Chromosome 13rd"/>
</dbReference>
<dbReference type="PROSITE" id="PS00292">
    <property type="entry name" value="CYCLINS"/>
    <property type="match status" value="1"/>
</dbReference>
<gene>
    <name evidence="9" type="ORF">URODEC1_LOCUS16076</name>
</gene>
<evidence type="ECO:0000313" key="10">
    <source>
        <dbReference type="Proteomes" id="UP001497457"/>
    </source>
</evidence>
<dbReference type="InterPro" id="IPR048258">
    <property type="entry name" value="Cyclins_cyclin-box"/>
</dbReference>
<evidence type="ECO:0000256" key="4">
    <source>
        <dbReference type="ARBA" id="ARBA00023306"/>
    </source>
</evidence>
<dbReference type="InterPro" id="IPR036915">
    <property type="entry name" value="Cyclin-like_sf"/>
</dbReference>
<comment type="similarity">
    <text evidence="1">Belongs to the cyclin family. Cyclin AB subfamily.</text>
</comment>
<keyword evidence="3 5" id="KW-0195">Cyclin</keyword>
<dbReference type="AlphaFoldDB" id="A0ABC8WPS6"/>
<proteinExistence type="inferred from homology"/>
<evidence type="ECO:0000313" key="9">
    <source>
        <dbReference type="EMBL" id="CAL4913193.1"/>
    </source>
</evidence>
<dbReference type="InterPro" id="IPR004367">
    <property type="entry name" value="Cyclin_C-dom"/>
</dbReference>
<reference evidence="10" key="1">
    <citation type="submission" date="2024-06" db="EMBL/GenBank/DDBJ databases">
        <authorList>
            <person name="Ryan C."/>
        </authorList>
    </citation>
    <scope>NUCLEOTIDE SEQUENCE [LARGE SCALE GENOMIC DNA]</scope>
</reference>
<feature type="domain" description="Cyclin C-terminal" evidence="8">
    <location>
        <begin position="234"/>
        <end position="357"/>
    </location>
</feature>
<dbReference type="PANTHER" id="PTHR10177">
    <property type="entry name" value="CYCLINS"/>
    <property type="match status" value="1"/>
</dbReference>
<organism evidence="9 10">
    <name type="scientific">Urochloa decumbens</name>
    <dbReference type="NCBI Taxonomy" id="240449"/>
    <lineage>
        <taxon>Eukaryota</taxon>
        <taxon>Viridiplantae</taxon>
        <taxon>Streptophyta</taxon>
        <taxon>Embryophyta</taxon>
        <taxon>Tracheophyta</taxon>
        <taxon>Spermatophyta</taxon>
        <taxon>Magnoliopsida</taxon>
        <taxon>Liliopsida</taxon>
        <taxon>Poales</taxon>
        <taxon>Poaceae</taxon>
        <taxon>PACMAD clade</taxon>
        <taxon>Panicoideae</taxon>
        <taxon>Panicodae</taxon>
        <taxon>Paniceae</taxon>
        <taxon>Melinidinae</taxon>
        <taxon>Urochloa</taxon>
    </lineage>
</organism>
<dbReference type="Pfam" id="PF00134">
    <property type="entry name" value="Cyclin_N"/>
    <property type="match status" value="1"/>
</dbReference>
<accession>A0ABC8WPS6</accession>
<evidence type="ECO:0000259" key="7">
    <source>
        <dbReference type="SMART" id="SM00385"/>
    </source>
</evidence>
<keyword evidence="4" id="KW-0131">Cell cycle</keyword>
<dbReference type="Gene3D" id="1.10.472.10">
    <property type="entry name" value="Cyclin-like"/>
    <property type="match status" value="2"/>
</dbReference>
<dbReference type="EMBL" id="OZ075123">
    <property type="protein sequence ID" value="CAL4913193.1"/>
    <property type="molecule type" value="Genomic_DNA"/>
</dbReference>
<dbReference type="FunFam" id="1.10.472.10:FF:000013">
    <property type="entry name" value="Cyclin A1"/>
    <property type="match status" value="1"/>
</dbReference>
<evidence type="ECO:0000256" key="2">
    <source>
        <dbReference type="ARBA" id="ARBA00022618"/>
    </source>
</evidence>
<feature type="compositionally biased region" description="Basic and acidic residues" evidence="6">
    <location>
        <begin position="53"/>
        <end position="87"/>
    </location>
</feature>
<dbReference type="GO" id="GO:0051301">
    <property type="term" value="P:cell division"/>
    <property type="evidence" value="ECO:0007669"/>
    <property type="project" value="UniProtKB-KW"/>
</dbReference>
<feature type="domain" description="Cyclin-like" evidence="7">
    <location>
        <begin position="139"/>
        <end position="225"/>
    </location>
</feature>
<name>A0ABC8WPS6_9POAL</name>
<evidence type="ECO:0000256" key="3">
    <source>
        <dbReference type="ARBA" id="ARBA00023127"/>
    </source>
</evidence>
<evidence type="ECO:0000259" key="8">
    <source>
        <dbReference type="SMART" id="SM01332"/>
    </source>
</evidence>
<feature type="domain" description="Cyclin-like" evidence="7">
    <location>
        <begin position="238"/>
        <end position="326"/>
    </location>
</feature>
<sequence length="370" mass="41773">MESKENAARSAPPLRRPRGKRKALTELPTNERHDTDGGSAPRRPSKPRTRSAARAEAEAEEARKRREAEDAARGDDVTLLLDPKRQDSGGAQAAVAPYVGDIDRYLRSLEVEPLRRPSPDYFQKIQKHISPKMRAVLVDWLVEVADEFKLKAETLCLAVSYVDRFLTVNVVTRDKLQLLGVTALLIAAKYEEIESSKMKVNKYTDITDHTYTKQQVVKMEADLLKSLNFEIGGPTVTAFLRRFIASCRGGSRTSSEKLVSMCSYLAELSLLDYDCISYLPSVVAAACLFVARFTIRPKMHPWNLTLQHNTGYKAFDLQKSIFIIHELQLSIRCPDQKAIREKYEDPKFGRVSTMASPQEIPASFFEDCNK</sequence>